<proteinExistence type="predicted"/>
<gene>
    <name evidence="1" type="ORF">G210_5634</name>
</gene>
<evidence type="ECO:0000313" key="1">
    <source>
        <dbReference type="EMBL" id="EMG49562.1"/>
    </source>
</evidence>
<organism evidence="1 2">
    <name type="scientific">Candida maltosa (strain Xu316)</name>
    <name type="common">Yeast</name>
    <dbReference type="NCBI Taxonomy" id="1245528"/>
    <lineage>
        <taxon>Eukaryota</taxon>
        <taxon>Fungi</taxon>
        <taxon>Dikarya</taxon>
        <taxon>Ascomycota</taxon>
        <taxon>Saccharomycotina</taxon>
        <taxon>Pichiomycetes</taxon>
        <taxon>Debaryomycetaceae</taxon>
        <taxon>Candida/Lodderomyces clade</taxon>
        <taxon>Candida</taxon>
    </lineage>
</organism>
<evidence type="ECO:0000313" key="2">
    <source>
        <dbReference type="Proteomes" id="UP000011777"/>
    </source>
</evidence>
<dbReference type="HOGENOM" id="CLU_034207_0_0_1"/>
<comment type="caution">
    <text evidence="1">The sequence shown here is derived from an EMBL/GenBank/DDBJ whole genome shotgun (WGS) entry which is preliminary data.</text>
</comment>
<dbReference type="EMBL" id="AOGT01000603">
    <property type="protein sequence ID" value="EMG49562.1"/>
    <property type="molecule type" value="Genomic_DNA"/>
</dbReference>
<sequence length="354" mass="41050">MSQQLLHQDSSQLSIINSELSLLNFFEKKGKFIMGYDDTQYILAWDDEINSFSFHSPSIKSTLLANAATVFSNYLRTKHSTDPSSLIRSNELFAAGMKYFQKSIYLQYELVEQINKSDHPNVLQVRELLASCLVQFGYFMINNHKMLPLLSLNRNQVDLISLMQSHRNLRIKYFTYVTDVVSGQKILPYFTIIPPASPEFEKFCPLTRTLSYDLIEIQDMSEDEKEIMQNVINYFEASLLQAQKVNFACPVLANILFYSDEFRNSLYMANEFALRLLFVYASLCALTGIPLNRLDSIYGDYITWYKERVVQKYGSFVYSVDRELHSLVMNTSFVLSPSTIHDFDPTVECIKYEQ</sequence>
<protein>
    <submittedName>
        <fullName evidence="1">Uncharacterized protein</fullName>
    </submittedName>
</protein>
<dbReference type="STRING" id="1245528.M3HQ14"/>
<accession>M3HQ14</accession>
<dbReference type="Proteomes" id="UP000011777">
    <property type="component" value="Unassembled WGS sequence"/>
</dbReference>
<dbReference type="AlphaFoldDB" id="M3HQ14"/>
<keyword evidence="2" id="KW-1185">Reference proteome</keyword>
<dbReference type="OrthoDB" id="4023759at2759"/>
<reference evidence="1 2" key="1">
    <citation type="submission" date="2013-02" db="EMBL/GenBank/DDBJ databases">
        <title>Genome sequence of Candida maltosa Xu316, a potential industrial strain for xylitol and ethanol production.</title>
        <authorList>
            <person name="Yu J."/>
            <person name="Wang Q."/>
            <person name="Geng X."/>
            <person name="Bao W."/>
            <person name="He P."/>
            <person name="Cai J."/>
        </authorList>
    </citation>
    <scope>NUCLEOTIDE SEQUENCE [LARGE SCALE GENOMIC DNA]</scope>
    <source>
        <strain evidence="2">Xu316</strain>
    </source>
</reference>
<name>M3HQ14_CANMX</name>